<evidence type="ECO:0000259" key="5">
    <source>
        <dbReference type="SMART" id="SM00704"/>
    </source>
</evidence>
<dbReference type="InterPro" id="IPR042216">
    <property type="entry name" value="MitoNEET_CISD"/>
</dbReference>
<dbReference type="Pfam" id="PF09360">
    <property type="entry name" value="zf-CDGSH"/>
    <property type="match status" value="1"/>
</dbReference>
<dbReference type="AlphaFoldDB" id="A0A7G8BNE2"/>
<dbReference type="KEGG" id="adin:H7849_09230"/>
<keyword evidence="7" id="KW-1185">Reference proteome</keyword>
<dbReference type="GO" id="GO:0005737">
    <property type="term" value="C:cytoplasm"/>
    <property type="evidence" value="ECO:0007669"/>
    <property type="project" value="UniProtKB-ARBA"/>
</dbReference>
<protein>
    <submittedName>
        <fullName evidence="6">CDGSH iron-sulfur domain-containing protein</fullName>
    </submittedName>
</protein>
<dbReference type="Gene3D" id="3.40.5.90">
    <property type="entry name" value="CDGSH iron-sulfur domain, mitoNEET-type"/>
    <property type="match status" value="1"/>
</dbReference>
<dbReference type="Proteomes" id="UP000515312">
    <property type="component" value="Chromosome"/>
</dbReference>
<dbReference type="GO" id="GO:0046872">
    <property type="term" value="F:metal ion binding"/>
    <property type="evidence" value="ECO:0007669"/>
    <property type="project" value="UniProtKB-KW"/>
</dbReference>
<dbReference type="RefSeq" id="WP_186745911.1">
    <property type="nucleotide sequence ID" value="NZ_CP060394.1"/>
</dbReference>
<dbReference type="SMART" id="SM00704">
    <property type="entry name" value="ZnF_CDGSH"/>
    <property type="match status" value="1"/>
</dbReference>
<reference evidence="6 7" key="1">
    <citation type="submission" date="2020-08" db="EMBL/GenBank/DDBJ databases">
        <title>Edaphobacter telluris sp. nov. and Acidobacterium dinghuensis sp. nov., two acidobacteria isolated from forest soil.</title>
        <authorList>
            <person name="Fu J."/>
            <person name="Qiu L."/>
        </authorList>
    </citation>
    <scope>NUCLEOTIDE SEQUENCE [LARGE SCALE GENOMIC DNA]</scope>
    <source>
        <strain evidence="6">4Y35</strain>
    </source>
</reference>
<dbReference type="EMBL" id="CP060394">
    <property type="protein sequence ID" value="QNI34062.1"/>
    <property type="molecule type" value="Genomic_DNA"/>
</dbReference>
<proteinExistence type="predicted"/>
<keyword evidence="2" id="KW-0479">Metal-binding</keyword>
<dbReference type="GO" id="GO:0051537">
    <property type="term" value="F:2 iron, 2 sulfur cluster binding"/>
    <property type="evidence" value="ECO:0007669"/>
    <property type="project" value="UniProtKB-KW"/>
</dbReference>
<evidence type="ECO:0000256" key="4">
    <source>
        <dbReference type="ARBA" id="ARBA00023014"/>
    </source>
</evidence>
<feature type="domain" description="Iron-binding zinc finger CDGSH type" evidence="5">
    <location>
        <begin position="13"/>
        <end position="64"/>
    </location>
</feature>
<gene>
    <name evidence="6" type="ORF">H7849_09230</name>
</gene>
<evidence type="ECO:0000313" key="7">
    <source>
        <dbReference type="Proteomes" id="UP000515312"/>
    </source>
</evidence>
<organism evidence="6 7">
    <name type="scientific">Alloacidobacterium dinghuense</name>
    <dbReference type="NCBI Taxonomy" id="2763107"/>
    <lineage>
        <taxon>Bacteria</taxon>
        <taxon>Pseudomonadati</taxon>
        <taxon>Acidobacteriota</taxon>
        <taxon>Terriglobia</taxon>
        <taxon>Terriglobales</taxon>
        <taxon>Acidobacteriaceae</taxon>
        <taxon>Alloacidobacterium</taxon>
    </lineage>
</organism>
<name>A0A7G8BNE2_9BACT</name>
<keyword evidence="3" id="KW-0408">Iron</keyword>
<keyword evidence="4" id="KW-0411">Iron-sulfur</keyword>
<evidence type="ECO:0000313" key="6">
    <source>
        <dbReference type="EMBL" id="QNI34062.1"/>
    </source>
</evidence>
<evidence type="ECO:0000256" key="2">
    <source>
        <dbReference type="ARBA" id="ARBA00022723"/>
    </source>
</evidence>
<sequence length="77" mass="8126">MSENEVKITVRPNGPFRVEGPCKLVDADGKEWDLTGKPAFSLCRCGGSTNKPFCDGTHSKIGFQAAEAAVAAADAQK</sequence>
<evidence type="ECO:0000256" key="1">
    <source>
        <dbReference type="ARBA" id="ARBA00022714"/>
    </source>
</evidence>
<evidence type="ECO:0000256" key="3">
    <source>
        <dbReference type="ARBA" id="ARBA00023004"/>
    </source>
</evidence>
<dbReference type="InterPro" id="IPR018967">
    <property type="entry name" value="FeS-contain_CDGSH-typ"/>
</dbReference>
<accession>A0A7G8BNE2</accession>
<keyword evidence="1" id="KW-0001">2Fe-2S</keyword>